<dbReference type="SUPFAM" id="SSF49447">
    <property type="entry name" value="Second domain of Mu2 adaptin subunit (ap50) of ap2 adaptor"/>
    <property type="match status" value="1"/>
</dbReference>
<dbReference type="InterPro" id="IPR028565">
    <property type="entry name" value="MHD"/>
</dbReference>
<dbReference type="PANTHER" id="PTHR10121:SF0">
    <property type="entry name" value="COATOMER SUBUNIT DELTA"/>
    <property type="match status" value="1"/>
</dbReference>
<gene>
    <name evidence="13" type="ORF">B0I71DRAFT_121217</name>
</gene>
<evidence type="ECO:0000256" key="11">
    <source>
        <dbReference type="RuleBase" id="RU366052"/>
    </source>
</evidence>
<comment type="subcellular location">
    <subcellularLocation>
        <location evidence="10 11">Cytoplasm</location>
    </subcellularLocation>
    <subcellularLocation>
        <location evidence="10 11">Cytoplasmic vesicle</location>
        <location evidence="10 11">COPI-coated vesicle membrane</location>
        <topology evidence="10 11">Peripheral membrane protein</topology>
        <orientation evidence="10 11">Cytoplasmic side</orientation>
    </subcellularLocation>
    <subcellularLocation>
        <location evidence="10 11">Golgi apparatus membrane</location>
        <topology evidence="10 11">Peripheral membrane protein</topology>
        <orientation evidence="10 11">Cytoplasmic side</orientation>
    </subcellularLocation>
</comment>
<sequence>MVVLAASICSRGGKAIISRQFRDLPKEKVAGLLAIFPKLIQGSKQHTTVEHDNVRYVYQPLEELYVVLITNRQSNILQDIETLRLLVQVVTSLVRVVDEREILLAAFDLLGAFDEVVSQGYRENLSLQQIQTFLEMESHEEKIQEIIERNKELEATEDRKRKAKQLEMQRKEAAKRGLPGNAGGHGSFQAPAFQAPAPSFVQPAAAPAPIPETTHKPRAPRGKGMQLGKKKGGFDDSPSASLLANADIAVPTPKSKPQQQTAPAAAAPSAYNPEVQGVHLTVAEVVTATLGRDGSVKSAEVKGDVQLRIGNPDHTKIRIALEANAPGVKYRTHPNVDKALFSSRQIIGLKDPSRGFPSNGAALGVLRYSANAPEEAVPLTFNCWFAKSDPGFYDVTLEYEVSEGFTGKMTNVSVIVPLVSSNAHISDSSITWDQFDDHLEWIIPEITADGDTSTGAFEFTAEADQEDEFFPMEVSFTLNDPETTVGNVKILNVFSATAEDENIPYQEVTRVTSDNYQIV</sequence>
<keyword evidence="5 10" id="KW-0931">ER-Golgi transport</keyword>
<keyword evidence="6 10" id="KW-0653">Protein transport</keyword>
<comment type="function">
    <text evidence="10">The coatomer is a cytosolic protein complex that binds to dilysine motifs and reversibly associates with Golgi non-clathrin-coated vesicles, which further mediate biosynthetic protein transport from the ER, via the Golgi up to the trans Golgi network. Coatomer complex is required for budding from Golgi membranes, and is essential for the retrograde Golgi-to-ER transport of dilysine-tagged proteins.</text>
</comment>
<dbReference type="GO" id="GO:0030126">
    <property type="term" value="C:COPI vesicle coat"/>
    <property type="evidence" value="ECO:0007669"/>
    <property type="project" value="UniProtKB-UniRule"/>
</dbReference>
<dbReference type="OMA" id="VQFRTHP"/>
<dbReference type="CDD" id="cd09254">
    <property type="entry name" value="AP_delta-COPI_MHD"/>
    <property type="match status" value="1"/>
</dbReference>
<dbReference type="GO" id="GO:0015031">
    <property type="term" value="P:protein transport"/>
    <property type="evidence" value="ECO:0007669"/>
    <property type="project" value="UniProtKB-KW"/>
</dbReference>
<dbReference type="VEuPathDB" id="FungiDB:YALI1_E38593g"/>
<feature type="compositionally biased region" description="Basic and acidic residues" evidence="12">
    <location>
        <begin position="157"/>
        <end position="175"/>
    </location>
</feature>
<dbReference type="Proteomes" id="UP000256601">
    <property type="component" value="Unassembled WGS sequence"/>
</dbReference>
<dbReference type="Gene3D" id="2.60.40.1170">
    <property type="entry name" value="Mu homology domain, subdomain B"/>
    <property type="match status" value="2"/>
</dbReference>
<dbReference type="FunFam" id="3.30.450.60:FF:000003">
    <property type="entry name" value="Coatomer subunit delta"/>
    <property type="match status" value="1"/>
</dbReference>
<dbReference type="AlphaFoldDB" id="A0A371C2W0"/>
<name>A0A371C2W0_YARLL</name>
<reference evidence="13 14" key="1">
    <citation type="submission" date="2018-07" db="EMBL/GenBank/DDBJ databases">
        <title>Draft Genome Assemblies for Five Robust Yarrowia lipolytica Strains Exhibiting High Lipid Production and Pentose Sugar Utilization and Sugar Alcohol Secretion from Undetoxified Lignocellulosic Biomass Hydrolysates.</title>
        <authorList>
            <consortium name="DOE Joint Genome Institute"/>
            <person name="Walker C."/>
            <person name="Ryu S."/>
            <person name="Na H."/>
            <person name="Zane M."/>
            <person name="LaButti K."/>
            <person name="Lipzen A."/>
            <person name="Haridas S."/>
            <person name="Barry K."/>
            <person name="Grigoriev I.V."/>
            <person name="Quarterman J."/>
            <person name="Slininger P."/>
            <person name="Dien B."/>
            <person name="Trinh C.T."/>
        </authorList>
    </citation>
    <scope>NUCLEOTIDE SEQUENCE [LARGE SCALE GENOMIC DNA]</scope>
    <source>
        <strain evidence="13 14">YB392</strain>
    </source>
</reference>
<evidence type="ECO:0000256" key="4">
    <source>
        <dbReference type="ARBA" id="ARBA00022490"/>
    </source>
</evidence>
<organism evidence="13 14">
    <name type="scientific">Yarrowia lipolytica</name>
    <name type="common">Candida lipolytica</name>
    <dbReference type="NCBI Taxonomy" id="4952"/>
    <lineage>
        <taxon>Eukaryota</taxon>
        <taxon>Fungi</taxon>
        <taxon>Dikarya</taxon>
        <taxon>Ascomycota</taxon>
        <taxon>Saccharomycotina</taxon>
        <taxon>Dipodascomycetes</taxon>
        <taxon>Dipodascales</taxon>
        <taxon>Dipodascales incertae sedis</taxon>
        <taxon>Yarrowia</taxon>
    </lineage>
</organism>
<dbReference type="VEuPathDB" id="FungiDB:YALI0_E32542g"/>
<evidence type="ECO:0000313" key="14">
    <source>
        <dbReference type="Proteomes" id="UP000256601"/>
    </source>
</evidence>
<feature type="compositionally biased region" description="Low complexity" evidence="12">
    <location>
        <begin position="188"/>
        <end position="207"/>
    </location>
</feature>
<proteinExistence type="inferred from homology"/>
<dbReference type="SUPFAM" id="SSF64356">
    <property type="entry name" value="SNARE-like"/>
    <property type="match status" value="1"/>
</dbReference>
<keyword evidence="7 10" id="KW-0333">Golgi apparatus</keyword>
<evidence type="ECO:0000256" key="12">
    <source>
        <dbReference type="SAM" id="MobiDB-lite"/>
    </source>
</evidence>
<evidence type="ECO:0000256" key="2">
    <source>
        <dbReference type="ARBA" id="ARBA00011775"/>
    </source>
</evidence>
<dbReference type="CDD" id="cd14830">
    <property type="entry name" value="Delta_COP_N"/>
    <property type="match status" value="1"/>
</dbReference>
<evidence type="ECO:0000256" key="1">
    <source>
        <dbReference type="ARBA" id="ARBA00010516"/>
    </source>
</evidence>
<dbReference type="InterPro" id="IPR011012">
    <property type="entry name" value="Longin-like_dom_sf"/>
</dbReference>
<comment type="similarity">
    <text evidence="1 10">Belongs to the adaptor complexes medium subunit family. Delta-COP subfamily.</text>
</comment>
<dbReference type="GO" id="GO:0051645">
    <property type="term" value="P:Golgi localization"/>
    <property type="evidence" value="ECO:0007669"/>
    <property type="project" value="TreeGrafter"/>
</dbReference>
<dbReference type="EMBL" id="KZ859025">
    <property type="protein sequence ID" value="RDW24668.1"/>
    <property type="molecule type" value="Genomic_DNA"/>
</dbReference>
<accession>A0A371C2W0</accession>
<keyword evidence="9 10" id="KW-0968">Cytoplasmic vesicle</keyword>
<protein>
    <recommendedName>
        <fullName evidence="10">Coatomer subunit delta</fullName>
    </recommendedName>
</protein>
<dbReference type="GO" id="GO:0006890">
    <property type="term" value="P:retrograde vesicle-mediated transport, Golgi to endoplasmic reticulum"/>
    <property type="evidence" value="ECO:0007669"/>
    <property type="project" value="UniProtKB-UniRule"/>
</dbReference>
<evidence type="ECO:0000256" key="3">
    <source>
        <dbReference type="ARBA" id="ARBA00022448"/>
    </source>
</evidence>
<feature type="region of interest" description="Disordered" evidence="12">
    <location>
        <begin position="157"/>
        <end position="240"/>
    </location>
</feature>
<evidence type="ECO:0000256" key="7">
    <source>
        <dbReference type="ARBA" id="ARBA00023034"/>
    </source>
</evidence>
<dbReference type="Pfam" id="PF00928">
    <property type="entry name" value="Adap_comp_sub"/>
    <property type="match status" value="1"/>
</dbReference>
<dbReference type="InterPro" id="IPR027059">
    <property type="entry name" value="Coatomer_dsu"/>
</dbReference>
<keyword evidence="8 10" id="KW-0472">Membrane</keyword>
<keyword evidence="4 10" id="KW-0963">Cytoplasm</keyword>
<keyword evidence="3 10" id="KW-0813">Transport</keyword>
<evidence type="ECO:0000256" key="10">
    <source>
        <dbReference type="RuleBase" id="RU364018"/>
    </source>
</evidence>
<evidence type="ECO:0000313" key="13">
    <source>
        <dbReference type="EMBL" id="RDW24668.1"/>
    </source>
</evidence>
<evidence type="ECO:0000256" key="8">
    <source>
        <dbReference type="ARBA" id="ARBA00023136"/>
    </source>
</evidence>
<evidence type="ECO:0000256" key="9">
    <source>
        <dbReference type="ARBA" id="ARBA00023329"/>
    </source>
</evidence>
<dbReference type="PANTHER" id="PTHR10121">
    <property type="entry name" value="COATOMER SUBUNIT DELTA"/>
    <property type="match status" value="1"/>
</dbReference>
<dbReference type="InterPro" id="IPR036168">
    <property type="entry name" value="AP2_Mu_C_sf"/>
</dbReference>
<comment type="subunit">
    <text evidence="2 10">Oligomeric complex that consists of at least the alpha, beta, beta', gamma, delta, epsilon and zeta subunits.</text>
</comment>
<evidence type="ECO:0000256" key="5">
    <source>
        <dbReference type="ARBA" id="ARBA00022892"/>
    </source>
</evidence>
<dbReference type="OrthoDB" id="10266042at2759"/>
<dbReference type="GO" id="GO:0006888">
    <property type="term" value="P:endoplasmic reticulum to Golgi vesicle-mediated transport"/>
    <property type="evidence" value="ECO:0007669"/>
    <property type="project" value="TreeGrafter"/>
</dbReference>
<dbReference type="InterPro" id="IPR022775">
    <property type="entry name" value="AP_mu_sigma_su"/>
</dbReference>
<dbReference type="Gene3D" id="3.30.450.60">
    <property type="match status" value="1"/>
</dbReference>
<dbReference type="GO" id="GO:0000139">
    <property type="term" value="C:Golgi membrane"/>
    <property type="evidence" value="ECO:0007669"/>
    <property type="project" value="UniProtKB-SubCell"/>
</dbReference>
<dbReference type="Pfam" id="PF01217">
    <property type="entry name" value="Clat_adaptor_s"/>
    <property type="match status" value="1"/>
</dbReference>
<evidence type="ECO:0000256" key="6">
    <source>
        <dbReference type="ARBA" id="ARBA00022927"/>
    </source>
</evidence>
<dbReference type="PROSITE" id="PS51072">
    <property type="entry name" value="MHD"/>
    <property type="match status" value="1"/>
</dbReference>